<protein>
    <submittedName>
        <fullName evidence="2">Nucleolin-like</fullName>
    </submittedName>
</protein>
<sequence>MAVEPVVEGEGNNEEEKSENEGESRDETESVTDDKTVEQTNDSVENENYSEEEEDFESGGEDQAKVTESEGGDEESEEEEGNASEESEGSTTIGNTVIAPSQETGAETRKEVAPPTRTSLTRSKRKFVDAQIIKESRSANKPKKKVSIVEHNVEVDGEDETDSALQAKSATPKRKGDKVTTPATSSARASRGKTRKNVPAAVDRLTEFRNRKVLNGKILGDSDKKRMAQLVEKLELQELKHMFIKAFPPVCVPAMVEFYTNFKFDGNVVKSKVGGFEMEFDTEELGMFLNISSLGFDNYLKNRWPTIDNDVDTALWSEIRHEATLLDMEVMELLNTGRPINLPSLMIQHMARAANASKPKHDMPYGFIAV</sequence>
<feature type="compositionally biased region" description="Basic and acidic residues" evidence="1">
    <location>
        <begin position="19"/>
        <end position="37"/>
    </location>
</feature>
<feature type="compositionally biased region" description="Low complexity" evidence="1">
    <location>
        <begin position="1"/>
        <end position="10"/>
    </location>
</feature>
<name>A0A1S3X5B7_TOBAC</name>
<reference evidence="2" key="1">
    <citation type="submission" date="2025-08" db="UniProtKB">
        <authorList>
            <consortium name="RefSeq"/>
        </authorList>
    </citation>
    <scope>IDENTIFICATION</scope>
</reference>
<dbReference type="OMA" id="HEWPELG"/>
<proteinExistence type="predicted"/>
<dbReference type="OrthoDB" id="1300216at2759"/>
<accession>A0A1S3X5B7</accession>
<dbReference type="RefSeq" id="XP_016435180.1">
    <property type="nucleotide sequence ID" value="XM_016579694.1"/>
</dbReference>
<dbReference type="AlphaFoldDB" id="A0A1S3X5B7"/>
<feature type="compositionally biased region" description="Polar residues" evidence="1">
    <location>
        <begin position="91"/>
        <end position="105"/>
    </location>
</feature>
<dbReference type="PaxDb" id="4097-A0A1S3X5B7"/>
<organism evidence="2">
    <name type="scientific">Nicotiana tabacum</name>
    <name type="common">Common tobacco</name>
    <dbReference type="NCBI Taxonomy" id="4097"/>
    <lineage>
        <taxon>Eukaryota</taxon>
        <taxon>Viridiplantae</taxon>
        <taxon>Streptophyta</taxon>
        <taxon>Embryophyta</taxon>
        <taxon>Tracheophyta</taxon>
        <taxon>Spermatophyta</taxon>
        <taxon>Magnoliopsida</taxon>
        <taxon>eudicotyledons</taxon>
        <taxon>Gunneridae</taxon>
        <taxon>Pentapetalae</taxon>
        <taxon>asterids</taxon>
        <taxon>lamiids</taxon>
        <taxon>Solanales</taxon>
        <taxon>Solanaceae</taxon>
        <taxon>Nicotianoideae</taxon>
        <taxon>Nicotianeae</taxon>
        <taxon>Nicotiana</taxon>
    </lineage>
</organism>
<feature type="compositionally biased region" description="Acidic residues" evidence="1">
    <location>
        <begin position="70"/>
        <end position="88"/>
    </location>
</feature>
<feature type="region of interest" description="Disordered" evidence="1">
    <location>
        <begin position="1"/>
        <end position="197"/>
    </location>
</feature>
<feature type="compositionally biased region" description="Basic and acidic residues" evidence="1">
    <location>
        <begin position="126"/>
        <end position="138"/>
    </location>
</feature>
<evidence type="ECO:0000256" key="1">
    <source>
        <dbReference type="SAM" id="MobiDB-lite"/>
    </source>
</evidence>
<evidence type="ECO:0000313" key="2">
    <source>
        <dbReference type="RefSeq" id="XP_016435180.1"/>
    </source>
</evidence>
<dbReference type="KEGG" id="nta:107761479"/>
<gene>
    <name evidence="2" type="primary">LOC107761479</name>
</gene>
<feature type="compositionally biased region" description="Acidic residues" evidence="1">
    <location>
        <begin position="44"/>
        <end position="60"/>
    </location>
</feature>